<evidence type="ECO:0000313" key="3">
    <source>
        <dbReference type="Proteomes" id="UP000620124"/>
    </source>
</evidence>
<sequence length="201" mass="21039">MKLHLAVQVAISSTIIFPQVALGALTPDGVVDNIRVVGKASADINTALGLLTPSIDLVAKAPTIAQTVVTGFTTIVKLLTADVTVMQGTPPFDDVDAGPIVDVLTNFVRIHQALLSTVIGKHSIFAQFGLAAPIAAILRSLESIIDTFAFALIAMIPTKTASVEAGKNALDTSVKNTIELYTQLCLPSPLYPLIPPVCITL</sequence>
<organism evidence="2 3">
    <name type="scientific">Mycena venus</name>
    <dbReference type="NCBI Taxonomy" id="2733690"/>
    <lineage>
        <taxon>Eukaryota</taxon>
        <taxon>Fungi</taxon>
        <taxon>Dikarya</taxon>
        <taxon>Basidiomycota</taxon>
        <taxon>Agaricomycotina</taxon>
        <taxon>Agaricomycetes</taxon>
        <taxon>Agaricomycetidae</taxon>
        <taxon>Agaricales</taxon>
        <taxon>Marasmiineae</taxon>
        <taxon>Mycenaceae</taxon>
        <taxon>Mycena</taxon>
    </lineage>
</organism>
<protein>
    <submittedName>
        <fullName evidence="2">UVI-1 protein</fullName>
    </submittedName>
</protein>
<feature type="chain" id="PRO_5034199819" evidence="1">
    <location>
        <begin position="24"/>
        <end position="201"/>
    </location>
</feature>
<dbReference type="Pfam" id="PF12296">
    <property type="entry name" value="HsbA"/>
    <property type="match status" value="1"/>
</dbReference>
<keyword evidence="3" id="KW-1185">Reference proteome</keyword>
<proteinExistence type="predicted"/>
<feature type="signal peptide" evidence="1">
    <location>
        <begin position="1"/>
        <end position="23"/>
    </location>
</feature>
<gene>
    <name evidence="2" type="ORF">MVEN_02389300</name>
</gene>
<dbReference type="OrthoDB" id="3210262at2759"/>
<dbReference type="InterPro" id="IPR021054">
    <property type="entry name" value="Cell_wall_mannoprotein_1"/>
</dbReference>
<keyword evidence="1" id="KW-0732">Signal</keyword>
<dbReference type="AlphaFoldDB" id="A0A8H7CCS6"/>
<accession>A0A8H7CCS6</accession>
<evidence type="ECO:0000256" key="1">
    <source>
        <dbReference type="SAM" id="SignalP"/>
    </source>
</evidence>
<comment type="caution">
    <text evidence="2">The sequence shown here is derived from an EMBL/GenBank/DDBJ whole genome shotgun (WGS) entry which is preliminary data.</text>
</comment>
<evidence type="ECO:0000313" key="2">
    <source>
        <dbReference type="EMBL" id="KAF7332844.1"/>
    </source>
</evidence>
<dbReference type="EMBL" id="JACAZI010000031">
    <property type="protein sequence ID" value="KAF7332844.1"/>
    <property type="molecule type" value="Genomic_DNA"/>
</dbReference>
<reference evidence="2" key="1">
    <citation type="submission" date="2020-05" db="EMBL/GenBank/DDBJ databases">
        <title>Mycena genomes resolve the evolution of fungal bioluminescence.</title>
        <authorList>
            <person name="Tsai I.J."/>
        </authorList>
    </citation>
    <scope>NUCLEOTIDE SEQUENCE</scope>
    <source>
        <strain evidence="2">CCC161011</strain>
    </source>
</reference>
<name>A0A8H7CCS6_9AGAR</name>
<dbReference type="Proteomes" id="UP000620124">
    <property type="component" value="Unassembled WGS sequence"/>
</dbReference>